<sequence length="106" mass="11403">MVDNGLSEQTAVYFYLVKGADGKLRTHFCQDAFRSLKANILVKAVYGSFVPVLDGENLHAQMLPSVWAPDARQAVDAPDLKAGRATPAAPAPAVLNFAPGQVPQFY</sequence>
<organism evidence="1">
    <name type="scientific">Aegilops tauschii</name>
    <name type="common">Tausch's goatgrass</name>
    <name type="synonym">Aegilops squarrosa</name>
    <dbReference type="NCBI Taxonomy" id="37682"/>
    <lineage>
        <taxon>Eukaryota</taxon>
        <taxon>Viridiplantae</taxon>
        <taxon>Streptophyta</taxon>
        <taxon>Embryophyta</taxon>
        <taxon>Tracheophyta</taxon>
        <taxon>Spermatophyta</taxon>
        <taxon>Magnoliopsida</taxon>
        <taxon>Liliopsida</taxon>
        <taxon>Poales</taxon>
        <taxon>Poaceae</taxon>
        <taxon>BOP clade</taxon>
        <taxon>Pooideae</taxon>
        <taxon>Triticodae</taxon>
        <taxon>Triticeae</taxon>
        <taxon>Triticinae</taxon>
        <taxon>Aegilops</taxon>
    </lineage>
</organism>
<name>R7W4V3_AEGTA</name>
<accession>R7W4V3</accession>
<evidence type="ECO:0000313" key="1">
    <source>
        <dbReference type="EnsemblPlants" id="EMT02146"/>
    </source>
</evidence>
<dbReference type="EnsemblPlants" id="EMT02146">
    <property type="protein sequence ID" value="EMT02146"/>
    <property type="gene ID" value="F775_24790"/>
</dbReference>
<dbReference type="Gene3D" id="2.60.120.560">
    <property type="entry name" value="Exo-inulinase, domain 1"/>
    <property type="match status" value="1"/>
</dbReference>
<dbReference type="AlphaFoldDB" id="R7W4V3"/>
<reference evidence="1" key="1">
    <citation type="submission" date="2015-06" db="UniProtKB">
        <authorList>
            <consortium name="EnsemblPlants"/>
        </authorList>
    </citation>
    <scope>IDENTIFICATION</scope>
</reference>
<protein>
    <submittedName>
        <fullName evidence="1">Uncharacterized protein</fullName>
    </submittedName>
</protein>
<proteinExistence type="predicted"/>